<geneLocation type="plasmid" evidence="2">
    <name>unnamed</name>
</geneLocation>
<sequence length="610" mass="66322">MCDLCGDTAALEARVLLAELEHAVRQAEIAAGWTVPWATRPLHEHEVAAQVRFAELDRLTREAAELIARHAGQVRNAVLDALAEDLARHATTPFAVVDRLRELADPTTGATLPGLRDAIEAAAEQIEAVLCDLYGKAAGELLEEAARQGVPASVLPATVTPTVTEQTALQTLARTVAQQPVARLLDIAHQAARTAAAPDADALDVLDAALTSAEEASTAGTADLARQAAGQAHGYGRTAAARRAPAPKQVYASELLDRNTCGPCAQVDGRTYATIDDALVDYPGGGGFRACEGGARCRGTLVFVWATESDPTRDVPGDGRSPGTAPPDLTPRGPITGAPAPNDGPLIDVPGFEPEPEDLAALTVAELEARLDAASAAQDWDAMERYADELDRRTGATWPEDERRVVDDDWTQPFDDPLSDEAAEATARHAADMDEQVDQMTDYVLDPIRGLVYVGKDAKPTPGKPRGRKLDRVKALWDEEVYRMHLEAEAATNGYLVRRDRLTEFTQMHGNNTQILFTGPASHAYYFASEELRRWWEEHPRITFAEFAVANGITNRTMVERARKAAEARKDAALRAEEDPEKRRQRQEERRRRRGNFTEPDAVDRPDPGA</sequence>
<feature type="region of interest" description="Disordered" evidence="1">
    <location>
        <begin position="564"/>
        <end position="610"/>
    </location>
</feature>
<accession>A0A132MHT4</accession>
<keyword evidence="2" id="KW-0614">Plasmid</keyword>
<name>A0A132MHT4_9ACTN</name>
<protein>
    <recommendedName>
        <fullName evidence="4">Capsid maturation protease</fullName>
    </recommendedName>
</protein>
<keyword evidence="3" id="KW-1185">Reference proteome</keyword>
<feature type="compositionally biased region" description="Basic and acidic residues" evidence="1">
    <location>
        <begin position="564"/>
        <end position="590"/>
    </location>
</feature>
<evidence type="ECO:0008006" key="4">
    <source>
        <dbReference type="Google" id="ProtNLM"/>
    </source>
</evidence>
<organism evidence="2 3">
    <name type="scientific">Carbonactinospora thermoautotrophica</name>
    <dbReference type="NCBI Taxonomy" id="1469144"/>
    <lineage>
        <taxon>Bacteria</taxon>
        <taxon>Bacillati</taxon>
        <taxon>Actinomycetota</taxon>
        <taxon>Actinomycetes</taxon>
        <taxon>Kitasatosporales</taxon>
        <taxon>Carbonactinosporaceae</taxon>
        <taxon>Carbonactinospora</taxon>
    </lineage>
</organism>
<dbReference type="RefSeq" id="WP_066892351.1">
    <property type="nucleotide sequence ID" value="NZ_LAXD01000002.1"/>
</dbReference>
<dbReference type="Proteomes" id="UP000070188">
    <property type="component" value="Unassembled WGS sequence"/>
</dbReference>
<dbReference type="AlphaFoldDB" id="A0A132MHT4"/>
<feature type="region of interest" description="Disordered" evidence="1">
    <location>
        <begin position="309"/>
        <end position="345"/>
    </location>
</feature>
<proteinExistence type="predicted"/>
<evidence type="ECO:0000313" key="2">
    <source>
        <dbReference type="EMBL" id="KWW97363.1"/>
    </source>
</evidence>
<reference evidence="3" key="1">
    <citation type="submission" date="2015-04" db="EMBL/GenBank/DDBJ databases">
        <title>Physiological reanalysis, assessment of diazotrophy, and genome sequences of multiple isolates of Streptomyces thermoautotrophicus.</title>
        <authorList>
            <person name="MacKellar D.C."/>
            <person name="Lieber L."/>
            <person name="Norman J."/>
            <person name="Bolger A."/>
            <person name="Tobin C."/>
            <person name="Murray J.W."/>
            <person name="Chang R."/>
            <person name="Ford T."/>
            <person name="Nguyen P.Q."/>
            <person name="Woodward J."/>
            <person name="Permingeat H."/>
            <person name="Joshi N.S."/>
            <person name="Silver P.A."/>
            <person name="Usadel B."/>
            <person name="Rutherford A.W."/>
            <person name="Friesen M."/>
            <person name="Prell J."/>
        </authorList>
    </citation>
    <scope>NUCLEOTIDE SEQUENCE [LARGE SCALE GENOMIC DNA]</scope>
    <source>
        <strain evidence="3">H1</strain>
    </source>
</reference>
<dbReference type="PATRIC" id="fig|1469144.10.peg.10"/>
<evidence type="ECO:0000256" key="1">
    <source>
        <dbReference type="SAM" id="MobiDB-lite"/>
    </source>
</evidence>
<gene>
    <name evidence="2" type="ORF">LI90_4335</name>
</gene>
<dbReference type="EMBL" id="LAXD01000002">
    <property type="protein sequence ID" value="KWW97363.1"/>
    <property type="molecule type" value="Genomic_DNA"/>
</dbReference>
<evidence type="ECO:0000313" key="3">
    <source>
        <dbReference type="Proteomes" id="UP000070188"/>
    </source>
</evidence>
<comment type="caution">
    <text evidence="2">The sequence shown here is derived from an EMBL/GenBank/DDBJ whole genome shotgun (WGS) entry which is preliminary data.</text>
</comment>
<dbReference type="OrthoDB" id="3197444at2"/>